<keyword evidence="1" id="KW-1133">Transmembrane helix</keyword>
<feature type="transmembrane region" description="Helical" evidence="1">
    <location>
        <begin position="60"/>
        <end position="80"/>
    </location>
</feature>
<organism evidence="2">
    <name type="scientific">viral metagenome</name>
    <dbReference type="NCBI Taxonomy" id="1070528"/>
    <lineage>
        <taxon>unclassified sequences</taxon>
        <taxon>metagenomes</taxon>
        <taxon>organismal metagenomes</taxon>
    </lineage>
</organism>
<sequence>MDLLDNVCTPAIVYLVLSMITIMFAIYNNARVFTILIKWLFVLLWAWVLNFICKSGYPMVAWFLVLLPYLLMLLTIAIVIEMMQYAKNTSQ</sequence>
<keyword evidence="1" id="KW-0812">Transmembrane</keyword>
<keyword evidence="1" id="KW-0472">Membrane</keyword>
<feature type="transmembrane region" description="Helical" evidence="1">
    <location>
        <begin position="33"/>
        <end position="53"/>
    </location>
</feature>
<evidence type="ECO:0000256" key="1">
    <source>
        <dbReference type="SAM" id="Phobius"/>
    </source>
</evidence>
<feature type="transmembrane region" description="Helical" evidence="1">
    <location>
        <begin position="7"/>
        <end position="27"/>
    </location>
</feature>
<name>A0A6C0DR14_9ZZZZ</name>
<proteinExistence type="predicted"/>
<dbReference type="AlphaFoldDB" id="A0A6C0DR14"/>
<dbReference type="EMBL" id="MN739659">
    <property type="protein sequence ID" value="QHT18772.1"/>
    <property type="molecule type" value="Genomic_DNA"/>
</dbReference>
<evidence type="ECO:0000313" key="2">
    <source>
        <dbReference type="EMBL" id="QHT18772.1"/>
    </source>
</evidence>
<accession>A0A6C0DR14</accession>
<protein>
    <submittedName>
        <fullName evidence="2">Uncharacterized protein</fullName>
    </submittedName>
</protein>
<reference evidence="2" key="1">
    <citation type="journal article" date="2020" name="Nature">
        <title>Giant virus diversity and host interactions through global metagenomics.</title>
        <authorList>
            <person name="Schulz F."/>
            <person name="Roux S."/>
            <person name="Paez-Espino D."/>
            <person name="Jungbluth S."/>
            <person name="Walsh D.A."/>
            <person name="Denef V.J."/>
            <person name="McMahon K.D."/>
            <person name="Konstantinidis K.T."/>
            <person name="Eloe-Fadrosh E.A."/>
            <person name="Kyrpides N.C."/>
            <person name="Woyke T."/>
        </authorList>
    </citation>
    <scope>NUCLEOTIDE SEQUENCE</scope>
    <source>
        <strain evidence="2">GVMAG-M-3300023174-49</strain>
    </source>
</reference>